<evidence type="ECO:0000256" key="1">
    <source>
        <dbReference type="ARBA" id="ARBA00022676"/>
    </source>
</evidence>
<dbReference type="PANTHER" id="PTHR12526:SF636">
    <property type="entry name" value="BLL3647 PROTEIN"/>
    <property type="match status" value="1"/>
</dbReference>
<dbReference type="SUPFAM" id="SSF53756">
    <property type="entry name" value="UDP-Glycosyltransferase/glycogen phosphorylase"/>
    <property type="match status" value="1"/>
</dbReference>
<dbReference type="Pfam" id="PF13439">
    <property type="entry name" value="Glyco_transf_4"/>
    <property type="match status" value="1"/>
</dbReference>
<protein>
    <recommendedName>
        <fullName evidence="7">Glycosyltransferase family 1 protein</fullName>
    </recommendedName>
</protein>
<organism evidence="5 6">
    <name type="scientific">Candidatus Solincola sediminis</name>
    <dbReference type="NCBI Taxonomy" id="1797199"/>
    <lineage>
        <taxon>Bacteria</taxon>
        <taxon>Bacillati</taxon>
        <taxon>Actinomycetota</taxon>
        <taxon>Candidatus Geothermincolia</taxon>
        <taxon>Candidatus Geothermincolales</taxon>
        <taxon>Candidatus Geothermincolaceae</taxon>
        <taxon>Candidatus Solincola</taxon>
    </lineage>
</organism>
<gene>
    <name evidence="5" type="ORF">A2Y75_06735</name>
</gene>
<evidence type="ECO:0000313" key="5">
    <source>
        <dbReference type="EMBL" id="OFW56855.1"/>
    </source>
</evidence>
<dbReference type="Gene3D" id="3.40.50.2000">
    <property type="entry name" value="Glycogen Phosphorylase B"/>
    <property type="match status" value="2"/>
</dbReference>
<feature type="domain" description="Glycosyltransferase subfamily 4-like N-terminal" evidence="4">
    <location>
        <begin position="15"/>
        <end position="192"/>
    </location>
</feature>
<name>A0A1F2WJ15_9ACTN</name>
<dbReference type="Proteomes" id="UP000177876">
    <property type="component" value="Unassembled WGS sequence"/>
</dbReference>
<dbReference type="InterPro" id="IPR028098">
    <property type="entry name" value="Glyco_trans_4-like_N"/>
</dbReference>
<dbReference type="PANTHER" id="PTHR12526">
    <property type="entry name" value="GLYCOSYLTRANSFERASE"/>
    <property type="match status" value="1"/>
</dbReference>
<accession>A0A1F2WJ15</accession>
<keyword evidence="1" id="KW-0328">Glycosyltransferase</keyword>
<reference evidence="5 6" key="1">
    <citation type="journal article" date="2016" name="Nat. Commun.">
        <title>Thousands of microbial genomes shed light on interconnected biogeochemical processes in an aquifer system.</title>
        <authorList>
            <person name="Anantharaman K."/>
            <person name="Brown C.T."/>
            <person name="Hug L.A."/>
            <person name="Sharon I."/>
            <person name="Castelle C.J."/>
            <person name="Probst A.J."/>
            <person name="Thomas B.C."/>
            <person name="Singh A."/>
            <person name="Wilkins M.J."/>
            <person name="Karaoz U."/>
            <person name="Brodie E.L."/>
            <person name="Williams K.H."/>
            <person name="Hubbard S.S."/>
            <person name="Banfield J.F."/>
        </authorList>
    </citation>
    <scope>NUCLEOTIDE SEQUENCE [LARGE SCALE GENOMIC DNA]</scope>
</reference>
<dbReference type="Pfam" id="PF00534">
    <property type="entry name" value="Glycos_transf_1"/>
    <property type="match status" value="1"/>
</dbReference>
<dbReference type="AlphaFoldDB" id="A0A1F2WJ15"/>
<evidence type="ECO:0008006" key="7">
    <source>
        <dbReference type="Google" id="ProtNLM"/>
    </source>
</evidence>
<evidence type="ECO:0000256" key="2">
    <source>
        <dbReference type="ARBA" id="ARBA00022679"/>
    </source>
</evidence>
<evidence type="ECO:0000259" key="4">
    <source>
        <dbReference type="Pfam" id="PF13439"/>
    </source>
</evidence>
<feature type="domain" description="Glycosyl transferase family 1" evidence="3">
    <location>
        <begin position="199"/>
        <end position="370"/>
    </location>
</feature>
<proteinExistence type="predicted"/>
<comment type="caution">
    <text evidence="5">The sequence shown here is derived from an EMBL/GenBank/DDBJ whole genome shotgun (WGS) entry which is preliminary data.</text>
</comment>
<sequence>MRPYKLLILNHAVEIGGAEKVLLRFLDFIDRDLFEPTLACPEEGPLVQEMRARNIAVELGHPSQRLLDIKRRSLGSNRLRILAYPFDFLNTSVKLAWLIRKGGFDLVLTNSAKADIYGSIAARLARRPVVWRLHDIVSEEAFNRLNMTLFRICASLFARRILAVSEAVREALLDLGVAGGKVSVIYNGIDMEATHECNENTRTEWGIAADARLAGLVGRLVDWKGPDRFLQAAALVREDVAQARFMLVGDAIFGEKSYAEDLKSLCSRLELDEAVVFTGFREDVIEIMACLDVLVHTSILPDPLPTVLIEAMSLGLPVIAADGGGVREIVEDRVTGLVVPPGDPGALADAITGLLSNRELARRMGRMGREKAEALFDIRKTASEMQKQLSACVRGVVKC</sequence>
<keyword evidence="2" id="KW-0808">Transferase</keyword>
<dbReference type="EMBL" id="MELK01000040">
    <property type="protein sequence ID" value="OFW56855.1"/>
    <property type="molecule type" value="Genomic_DNA"/>
</dbReference>
<dbReference type="STRING" id="1797197.A2Y75_06735"/>
<dbReference type="InterPro" id="IPR001296">
    <property type="entry name" value="Glyco_trans_1"/>
</dbReference>
<dbReference type="GO" id="GO:0016757">
    <property type="term" value="F:glycosyltransferase activity"/>
    <property type="evidence" value="ECO:0007669"/>
    <property type="project" value="UniProtKB-KW"/>
</dbReference>
<evidence type="ECO:0000313" key="6">
    <source>
        <dbReference type="Proteomes" id="UP000177876"/>
    </source>
</evidence>
<evidence type="ECO:0000259" key="3">
    <source>
        <dbReference type="Pfam" id="PF00534"/>
    </source>
</evidence>